<keyword evidence="4" id="KW-1185">Reference proteome</keyword>
<dbReference type="Pfam" id="PF06048">
    <property type="entry name" value="DUF927"/>
    <property type="match status" value="1"/>
</dbReference>
<reference evidence="4" key="1">
    <citation type="submission" date="2007-11" db="EMBL/GenBank/DDBJ databases">
        <title>Complete genome sequence of Clostridium phytofermentans ISDg.</title>
        <authorList>
            <person name="Leschine S.B."/>
            <person name="Warnick T.A."/>
            <person name="Blanchard J.L."/>
            <person name="Schnell D.J."/>
            <person name="Petit E.L."/>
            <person name="LaTouf W.G."/>
            <person name="Copeland A."/>
            <person name="Lucas S."/>
            <person name="Lapidus A."/>
            <person name="Barry K."/>
            <person name="Glavina del Rio T."/>
            <person name="Dalin E."/>
            <person name="Tice H."/>
            <person name="Pitluck S."/>
            <person name="Kiss H."/>
            <person name="Brettin T."/>
            <person name="Bruce D."/>
            <person name="Detter J.C."/>
            <person name="Han C."/>
            <person name="Kuske C."/>
            <person name="Schmutz J."/>
            <person name="Larimer F."/>
            <person name="Land M."/>
            <person name="Hauser L."/>
            <person name="Kyrpides N."/>
            <person name="Kim E.A."/>
            <person name="Richardson P."/>
        </authorList>
    </citation>
    <scope>NUCLEOTIDE SEQUENCE [LARGE SCALE GENOMIC DNA]</scope>
    <source>
        <strain evidence="4">ATCC 700394 / DSM 18823 / ISDg</strain>
    </source>
</reference>
<dbReference type="EMBL" id="CP000885">
    <property type="protein sequence ID" value="ABX43341.1"/>
    <property type="molecule type" value="Genomic_DNA"/>
</dbReference>
<evidence type="ECO:0000313" key="4">
    <source>
        <dbReference type="Proteomes" id="UP000000370"/>
    </source>
</evidence>
<gene>
    <name evidence="3" type="ordered locus">Cphy_2984</name>
</gene>
<dbReference type="HOGENOM" id="CLU_442653_0_0_9"/>
<organism evidence="3 4">
    <name type="scientific">Lachnoclostridium phytofermentans (strain ATCC 700394 / DSM 18823 / ISDg)</name>
    <name type="common">Clostridium phytofermentans</name>
    <dbReference type="NCBI Taxonomy" id="357809"/>
    <lineage>
        <taxon>Bacteria</taxon>
        <taxon>Bacillati</taxon>
        <taxon>Bacillota</taxon>
        <taxon>Clostridia</taxon>
        <taxon>Lachnospirales</taxon>
        <taxon>Lachnospiraceae</taxon>
    </lineage>
</organism>
<name>A9KQ29_LACP7</name>
<dbReference type="OrthoDB" id="158067at2"/>
<dbReference type="STRING" id="357809.Cphy_2984"/>
<dbReference type="KEGG" id="cpy:Cphy_2984"/>
<sequence>MIDYKSLDKVKILEDDIFIEIYDEQDPIQQAAMICTLSDIAKECGVKQNFDRMLRAFKKAKQTFNQQTGGSYTDFGDEYPKMYCGGWIANDDGISILTNFGEKTACSHPILPVRSLINAETGYLKTVLAFKVRNRWREVIIDKEVISSNNRIVNLSKYGIRVTSENARALVQYLADMESMNEKVIPEQKSSSKLGWLDKSFVPYDSTVVFDNDDALSGAFKSVTSNGSYTKWLELMREIRSSGRIEPNMYLAGAFASPLLHKFNALPFIISTYGKTGKGKTVALMVATSVWADPTEGKYFIRAKANEIALEVRLDFLNHLPLAIDDLSQIQKKVKDDFGEFVYNLCSGGGKERSNTNIGLQRQRYWKNIVLTNSERSLVSETMNGGAINRIIEVESEEGNIFESGAEVVDIIKEHYGFAGEEFINIISHMSLEELKSIQREFLDRIYAKQFEMGEEKEEKQIIPMSILLTADKIATEQIFEDGHYLDFDKCYEMLKSKGDISEEERAYDFIMSDIQVHRNNFESDRFTGEIWGAIDKGYAIIHNNIFNSMCERGNFSGKSFLTWADRNGLLIKDDKGGKNFKNKKFQGKSIRCIFLRMDSELQDEEESVTEFRSIHENENVPFD</sequence>
<dbReference type="eggNOG" id="COG5519">
    <property type="taxonomic scope" value="Bacteria"/>
</dbReference>
<dbReference type="AlphaFoldDB" id="A9KQ29"/>
<keyword evidence="3" id="KW-0547">Nucleotide-binding</keyword>
<feature type="domain" description="DUF927" evidence="1">
    <location>
        <begin position="104"/>
        <end position="361"/>
    </location>
</feature>
<dbReference type="InterPro" id="IPR009270">
    <property type="entry name" value="DUF927"/>
</dbReference>
<dbReference type="InterPro" id="IPR040538">
    <property type="entry name" value="Cch_HTH"/>
</dbReference>
<dbReference type="RefSeq" id="WP_012200992.1">
    <property type="nucleotide sequence ID" value="NC_010001.1"/>
</dbReference>
<evidence type="ECO:0000313" key="3">
    <source>
        <dbReference type="EMBL" id="ABX43341.1"/>
    </source>
</evidence>
<protein>
    <submittedName>
        <fullName evidence="3">Superfamily II helicase and inactivated derivatives-like protein</fullName>
    </submittedName>
</protein>
<dbReference type="Proteomes" id="UP000000370">
    <property type="component" value="Chromosome"/>
</dbReference>
<keyword evidence="3" id="KW-0378">Hydrolase</keyword>
<keyword evidence="3" id="KW-0347">Helicase</keyword>
<dbReference type="GO" id="GO:0004386">
    <property type="term" value="F:helicase activity"/>
    <property type="evidence" value="ECO:0007669"/>
    <property type="project" value="UniProtKB-KW"/>
</dbReference>
<evidence type="ECO:0000259" key="2">
    <source>
        <dbReference type="Pfam" id="PF18662"/>
    </source>
</evidence>
<feature type="domain" description="Cch helix turn helix" evidence="2">
    <location>
        <begin position="503"/>
        <end position="601"/>
    </location>
</feature>
<proteinExistence type="predicted"/>
<dbReference type="Pfam" id="PF18662">
    <property type="entry name" value="HTH_56"/>
    <property type="match status" value="1"/>
</dbReference>
<accession>A9KQ29</accession>
<evidence type="ECO:0000259" key="1">
    <source>
        <dbReference type="Pfam" id="PF06048"/>
    </source>
</evidence>
<keyword evidence="3" id="KW-0067">ATP-binding</keyword>